<dbReference type="RefSeq" id="WP_038296466.1">
    <property type="nucleotide sequence ID" value="NZ_JACJTA010000106.1"/>
</dbReference>
<keyword evidence="4" id="KW-1185">Reference proteome</keyword>
<dbReference type="Pfam" id="PF12770">
    <property type="entry name" value="CHAT"/>
    <property type="match status" value="1"/>
</dbReference>
<comment type="caution">
    <text evidence="3">The sequence shown here is derived from an EMBL/GenBank/DDBJ whole genome shotgun (WGS) entry which is preliminary data.</text>
</comment>
<evidence type="ECO:0000259" key="2">
    <source>
        <dbReference type="Pfam" id="PF12770"/>
    </source>
</evidence>
<reference evidence="3 4" key="1">
    <citation type="journal article" date="2020" name="ISME J.">
        <title>Comparative genomics reveals insights into cyanobacterial evolution and habitat adaptation.</title>
        <authorList>
            <person name="Chen M.Y."/>
            <person name="Teng W.K."/>
            <person name="Zhao L."/>
            <person name="Hu C.X."/>
            <person name="Zhou Y.K."/>
            <person name="Han B.P."/>
            <person name="Song L.R."/>
            <person name="Shu W.S."/>
        </authorList>
    </citation>
    <scope>NUCLEOTIDE SEQUENCE [LARGE SCALE GENOMIC DNA]</scope>
    <source>
        <strain evidence="3 4">FACHB-248</strain>
    </source>
</reference>
<name>A0ABR8H0G0_9CYAN</name>
<organism evidence="3 4">
    <name type="scientific">Scytonema hofmannii FACHB-248</name>
    <dbReference type="NCBI Taxonomy" id="1842502"/>
    <lineage>
        <taxon>Bacteria</taxon>
        <taxon>Bacillati</taxon>
        <taxon>Cyanobacteriota</taxon>
        <taxon>Cyanophyceae</taxon>
        <taxon>Nostocales</taxon>
        <taxon>Scytonemataceae</taxon>
        <taxon>Scytonema</taxon>
    </lineage>
</organism>
<accession>A0ABR8H0G0</accession>
<dbReference type="Proteomes" id="UP000660380">
    <property type="component" value="Unassembled WGS sequence"/>
</dbReference>
<proteinExistence type="predicted"/>
<feature type="region of interest" description="Disordered" evidence="1">
    <location>
        <begin position="218"/>
        <end position="237"/>
    </location>
</feature>
<evidence type="ECO:0000313" key="3">
    <source>
        <dbReference type="EMBL" id="MBD2608736.1"/>
    </source>
</evidence>
<gene>
    <name evidence="3" type="ORF">H6G81_30530</name>
</gene>
<evidence type="ECO:0000256" key="1">
    <source>
        <dbReference type="SAM" id="MobiDB-lite"/>
    </source>
</evidence>
<protein>
    <submittedName>
        <fullName evidence="3">CHAT domain-containing protein</fullName>
    </submittedName>
</protein>
<dbReference type="InterPro" id="IPR024983">
    <property type="entry name" value="CHAT_dom"/>
</dbReference>
<evidence type="ECO:0000313" key="4">
    <source>
        <dbReference type="Proteomes" id="UP000660380"/>
    </source>
</evidence>
<sequence>MKKILILSANPINTDRLRLDEEVREVQLALERSKRREQFEVISRWAIRIDDLRRALLDHEPQIVHFSGHGIPANNIALENSGQLQQQREAYRLSSPKVGIALENNSGQLQLVSTESIKNLFELFKGKIECVLLNACYSETQAEAIYQHIDCVIGMNHSIQDRAAINFSKGFYDAITAGRNYEEAFKFGCNNIDLNSIHQSLIPVIKIRKNSTNSFASEQINPNQKKQEPDMTSNSQSLNISGGNLSGVQLGQAARDLTQNQQNTQDGTEKELTLNEVVERIAQIETLFRTSDLPEDLKEKAINLLKSAKDEVKEKEPDKDFATKNLQKATKVLKEANETFGAGQGLWQKLQPIAEQLAPWLGIAAKNLLLLP</sequence>
<feature type="domain" description="CHAT" evidence="2">
    <location>
        <begin position="13"/>
        <end position="184"/>
    </location>
</feature>
<dbReference type="EMBL" id="JACJTA010000106">
    <property type="protein sequence ID" value="MBD2608736.1"/>
    <property type="molecule type" value="Genomic_DNA"/>
</dbReference>